<protein>
    <submittedName>
        <fullName evidence="1">Uncharacterized protein</fullName>
    </submittedName>
</protein>
<accession>A0AC61NHD8</accession>
<reference evidence="1" key="1">
    <citation type="submission" date="2021-08" db="EMBL/GenBank/DDBJ databases">
        <title>Novel anaerobic bacterium isolated from sea squirt in East Sea, Republic of Korea.</title>
        <authorList>
            <person name="Nguyen T.H."/>
            <person name="Li Z."/>
            <person name="Lee Y.-J."/>
            <person name="Ko J."/>
            <person name="Kim S.-G."/>
        </authorList>
    </citation>
    <scope>NUCLEOTIDE SEQUENCE</scope>
    <source>
        <strain evidence="1">KCTC 25031</strain>
    </source>
</reference>
<gene>
    <name evidence="1" type="ORF">K4L44_04360</name>
</gene>
<name>A0AC61NHD8_9BACT</name>
<sequence>MAVATEEETHDVGEVFCEFVEGWGWDVEFVAKETCKENDEDYYFMDVAI</sequence>
<evidence type="ECO:0000313" key="1">
    <source>
        <dbReference type="EMBL" id="QZE15067.1"/>
    </source>
</evidence>
<organism evidence="1 2">
    <name type="scientific">Halosquirtibacter laminarini</name>
    <dbReference type="NCBI Taxonomy" id="3374600"/>
    <lineage>
        <taxon>Bacteria</taxon>
        <taxon>Pseudomonadati</taxon>
        <taxon>Bacteroidota</taxon>
        <taxon>Bacteroidia</taxon>
        <taxon>Marinilabiliales</taxon>
        <taxon>Prolixibacteraceae</taxon>
        <taxon>Halosquirtibacter</taxon>
    </lineage>
</organism>
<dbReference type="Proteomes" id="UP000826212">
    <property type="component" value="Chromosome"/>
</dbReference>
<evidence type="ECO:0000313" key="2">
    <source>
        <dbReference type="Proteomes" id="UP000826212"/>
    </source>
</evidence>
<dbReference type="EMBL" id="CP081303">
    <property type="protein sequence ID" value="QZE15067.1"/>
    <property type="molecule type" value="Genomic_DNA"/>
</dbReference>
<proteinExistence type="predicted"/>
<keyword evidence="2" id="KW-1185">Reference proteome</keyword>